<dbReference type="InterPro" id="IPR010093">
    <property type="entry name" value="SinI_DNA-bd"/>
</dbReference>
<proteinExistence type="predicted"/>
<dbReference type="KEGG" id="dfg:B0537_11790"/>
<gene>
    <name evidence="2" type="ORF">B0537_11790</name>
</gene>
<evidence type="ECO:0000259" key="1">
    <source>
        <dbReference type="Pfam" id="PF12728"/>
    </source>
</evidence>
<evidence type="ECO:0000313" key="2">
    <source>
        <dbReference type="EMBL" id="AQS59699.1"/>
    </source>
</evidence>
<dbReference type="Proteomes" id="UP000189464">
    <property type="component" value="Chromosome"/>
</dbReference>
<keyword evidence="2" id="KW-0238">DNA-binding</keyword>
<dbReference type="OrthoDB" id="1655135at2"/>
<sequence>MRDEVPNNTINVTFADYPDVLDVQQMSQMLGISTKTAYKLLRANNIQHLKIGRIYKIPKISVLRFIGVA</sequence>
<organism evidence="2 3">
    <name type="scientific">Desulforamulus ferrireducens</name>
    <dbReference type="NCBI Taxonomy" id="1833852"/>
    <lineage>
        <taxon>Bacteria</taxon>
        <taxon>Bacillati</taxon>
        <taxon>Bacillota</taxon>
        <taxon>Clostridia</taxon>
        <taxon>Eubacteriales</taxon>
        <taxon>Peptococcaceae</taxon>
        <taxon>Desulforamulus</taxon>
    </lineage>
</organism>
<dbReference type="STRING" id="1833852.B0537_11790"/>
<dbReference type="RefSeq" id="WP_011837848.1">
    <property type="nucleotide sequence ID" value="NZ_CP019698.1"/>
</dbReference>
<dbReference type="InterPro" id="IPR041657">
    <property type="entry name" value="HTH_17"/>
</dbReference>
<feature type="domain" description="Helix-turn-helix" evidence="1">
    <location>
        <begin position="20"/>
        <end position="66"/>
    </location>
</feature>
<reference evidence="2 3" key="1">
    <citation type="journal article" date="2016" name="Int. J. Syst. Evol. Microbiol.">
        <title>Desulfotomaculum ferrireducens sp. nov., a moderately thermophilic sulfate-reducing and dissimilatory Fe(III)-reducing bacterium isolated from compost.</title>
        <authorList>
            <person name="Yang G."/>
            <person name="Guo J."/>
            <person name="Zhuang L."/>
            <person name="Yuan Y."/>
            <person name="Zhou S."/>
        </authorList>
    </citation>
    <scope>NUCLEOTIDE SEQUENCE [LARGE SCALE GENOMIC DNA]</scope>
    <source>
        <strain evidence="2 3">GSS09</strain>
    </source>
</reference>
<dbReference type="AlphaFoldDB" id="A0A1S6IY50"/>
<evidence type="ECO:0000313" key="3">
    <source>
        <dbReference type="Proteomes" id="UP000189464"/>
    </source>
</evidence>
<name>A0A1S6IY50_9FIRM</name>
<accession>A0A1S6IY50</accession>
<dbReference type="GeneID" id="35805805"/>
<keyword evidence="3" id="KW-1185">Reference proteome</keyword>
<dbReference type="GO" id="GO:0003677">
    <property type="term" value="F:DNA binding"/>
    <property type="evidence" value="ECO:0007669"/>
    <property type="project" value="UniProtKB-KW"/>
</dbReference>
<protein>
    <submittedName>
        <fullName evidence="2">DNA-binding protein</fullName>
    </submittedName>
</protein>
<dbReference type="Pfam" id="PF12728">
    <property type="entry name" value="HTH_17"/>
    <property type="match status" value="1"/>
</dbReference>
<dbReference type="NCBIfam" id="TIGR01764">
    <property type="entry name" value="excise"/>
    <property type="match status" value="1"/>
</dbReference>
<dbReference type="EMBL" id="CP019698">
    <property type="protein sequence ID" value="AQS59699.1"/>
    <property type="molecule type" value="Genomic_DNA"/>
</dbReference>